<evidence type="ECO:0000313" key="2">
    <source>
        <dbReference type="EMBL" id="MDR6291752.1"/>
    </source>
</evidence>
<organism evidence="2 3">
    <name type="scientific">Inquilinus ginsengisoli</name>
    <dbReference type="NCBI Taxonomy" id="363840"/>
    <lineage>
        <taxon>Bacteria</taxon>
        <taxon>Pseudomonadati</taxon>
        <taxon>Pseudomonadota</taxon>
        <taxon>Alphaproteobacteria</taxon>
        <taxon>Rhodospirillales</taxon>
        <taxon>Rhodospirillaceae</taxon>
        <taxon>Inquilinus</taxon>
    </lineage>
</organism>
<proteinExistence type="predicted"/>
<evidence type="ECO:0000313" key="3">
    <source>
        <dbReference type="Proteomes" id="UP001262410"/>
    </source>
</evidence>
<sequence length="124" mass="13622">MFLIDCPWCGTRDQREFRCGGEAHIRRPAAPAELSDAEWADYVFMRSNPKGLHYERWVHIHGCRRWFNIARNTATDEILAIYGAGDPPPAIEGQSIPTPSGEPARGTANTPLVDSASASGSQTP</sequence>
<keyword evidence="3" id="KW-1185">Reference proteome</keyword>
<dbReference type="EMBL" id="JAVDPW010000007">
    <property type="protein sequence ID" value="MDR6291752.1"/>
    <property type="molecule type" value="Genomic_DNA"/>
</dbReference>
<feature type="compositionally biased region" description="Polar residues" evidence="1">
    <location>
        <begin position="107"/>
        <end position="124"/>
    </location>
</feature>
<name>A0ABU1JSZ9_9PROT</name>
<dbReference type="RefSeq" id="WP_309797229.1">
    <property type="nucleotide sequence ID" value="NZ_JAVDPW010000007.1"/>
</dbReference>
<comment type="caution">
    <text evidence="2">The sequence shown here is derived from an EMBL/GenBank/DDBJ whole genome shotgun (WGS) entry which is preliminary data.</text>
</comment>
<dbReference type="InterPro" id="IPR038561">
    <property type="entry name" value="SoxD_sf"/>
</dbReference>
<protein>
    <submittedName>
        <fullName evidence="2">Heterotetrameric sarcosine oxidase delta subunit</fullName>
    </submittedName>
</protein>
<evidence type="ECO:0000256" key="1">
    <source>
        <dbReference type="SAM" id="MobiDB-lite"/>
    </source>
</evidence>
<dbReference type="Pfam" id="PF04267">
    <property type="entry name" value="SoxD"/>
    <property type="match status" value="1"/>
</dbReference>
<dbReference type="Gene3D" id="3.30.2270.10">
    <property type="entry name" value="Folate-binding superfamily"/>
    <property type="match status" value="1"/>
</dbReference>
<reference evidence="2 3" key="1">
    <citation type="submission" date="2023-07" db="EMBL/GenBank/DDBJ databases">
        <title>Sorghum-associated microbial communities from plants grown in Nebraska, USA.</title>
        <authorList>
            <person name="Schachtman D."/>
        </authorList>
    </citation>
    <scope>NUCLEOTIDE SEQUENCE [LARGE SCALE GENOMIC DNA]</scope>
    <source>
        <strain evidence="2 3">584</strain>
    </source>
</reference>
<feature type="region of interest" description="Disordered" evidence="1">
    <location>
        <begin position="85"/>
        <end position="124"/>
    </location>
</feature>
<dbReference type="Proteomes" id="UP001262410">
    <property type="component" value="Unassembled WGS sequence"/>
</dbReference>
<gene>
    <name evidence="2" type="ORF">E9232_004286</name>
</gene>
<dbReference type="NCBIfam" id="TIGR01374">
    <property type="entry name" value="soxD"/>
    <property type="match status" value="1"/>
</dbReference>
<dbReference type="InterPro" id="IPR006279">
    <property type="entry name" value="SoxD"/>
</dbReference>
<accession>A0ABU1JSZ9</accession>